<feature type="compositionally biased region" description="Low complexity" evidence="1">
    <location>
        <begin position="19"/>
        <end position="42"/>
    </location>
</feature>
<dbReference type="PANTHER" id="PTHR35872:SF2">
    <property type="entry name" value="INTEGRAL MEMBRANE PROTEIN (AFU_ORTHOLOGUE AFUA_5G07110)"/>
    <property type="match status" value="1"/>
</dbReference>
<dbReference type="PANTHER" id="PTHR35872">
    <property type="entry name" value="INTEGRAL MEMBRANE PROTEIN (AFU_ORTHOLOGUE AFUA_5G07110)"/>
    <property type="match status" value="1"/>
</dbReference>
<feature type="compositionally biased region" description="Basic residues" evidence="1">
    <location>
        <begin position="198"/>
        <end position="216"/>
    </location>
</feature>
<dbReference type="Proteomes" id="UP000011976">
    <property type="component" value="Unassembled WGS sequence"/>
</dbReference>
<sequence length="771" mass="85129">MPHRHHRHRTMRLRKQRRASSASTPLTTAAAATASVPRARNASAGTQPSSSSDSDSSTDKHAEAAPSADAGFTYPPTDPSPDAEKTLEERRRRTEDAKKLAKAQLFLNSEVKRASTDALSFRAAASVTPVPTNLGSVTSESGSYLARLSAQAEAAEAKRSRGHRHADDEDDDDDDSLYDNRRHRHGRPSAHGIVRRMAEKHHRKVEKREKRRRTERLRRIAALDPLKEGERQHGQAKETKFMALIRKYGDMARENERQTKPGSTVDLTAQESRTEDTTPSTETSSLDEHSAYLVDTLEVVDPGVSTAGHLSNIGNSLIFPNIPGLYDRRPVIDLPAQEVDASAASTEAQLQLEEGRLASPRLKAKAAAAASQEDEDDLHLDAYVHELLTKRQKFKRGMQGVWAFLKTPVGVIAGIYGFLVVFGGAALVLFLVGAIDGGKNKDFWVEVFSQFENGLFTIPGVGLIPWRLRDTWRAGWIAYYQHLTWRLRKKQGLPRLADKNDIPSVVAPKRRSKSRKDQAKTVAVENGEKEPAGEAAGTLDAQDGSSVGELGRPGSKLSAVRRDDEGESRDDDDYDTSDDEDDEHTLALSPDVVLSPSQAAKLHELQVAFGESQSWYRAHETFTHHAFSISYAVWITVMNDLNSLFQCLLCGYMWGYATHYRDRPAWSTGTFMPCSFLAGIGAAVLIWKGGEKSKKKREVEEKLLAAFARDIDAQVEQIRRENEARLNEPALETVHEVDHPAAEGSSPARADQGKTGLDLDTLATEIAAKDK</sequence>
<dbReference type="InterPro" id="IPR021369">
    <property type="entry name" value="DUF2985"/>
</dbReference>
<feature type="compositionally biased region" description="Polar residues" evidence="1">
    <location>
        <begin position="260"/>
        <end position="270"/>
    </location>
</feature>
<feature type="region of interest" description="Disordered" evidence="1">
    <location>
        <begin position="724"/>
        <end position="757"/>
    </location>
</feature>
<feature type="transmembrane region" description="Helical" evidence="2">
    <location>
        <begin position="415"/>
        <end position="435"/>
    </location>
</feature>
<keyword evidence="2" id="KW-0812">Transmembrane</keyword>
<keyword evidence="2" id="KW-0472">Membrane</keyword>
<organism evidence="3 4">
    <name type="scientific">Pseudozyma antarctica (strain T-34)</name>
    <name type="common">Yeast</name>
    <name type="synonym">Candida antarctica</name>
    <dbReference type="NCBI Taxonomy" id="1151754"/>
    <lineage>
        <taxon>Eukaryota</taxon>
        <taxon>Fungi</taxon>
        <taxon>Dikarya</taxon>
        <taxon>Basidiomycota</taxon>
        <taxon>Ustilaginomycotina</taxon>
        <taxon>Ustilaginomycetes</taxon>
        <taxon>Ustilaginales</taxon>
        <taxon>Ustilaginaceae</taxon>
        <taxon>Moesziomyces</taxon>
    </lineage>
</organism>
<protein>
    <submittedName>
        <fullName evidence="3">Uncharacterized protein</fullName>
    </submittedName>
</protein>
<feature type="transmembrane region" description="Helical" evidence="2">
    <location>
        <begin position="631"/>
        <end position="654"/>
    </location>
</feature>
<evidence type="ECO:0000313" key="3">
    <source>
        <dbReference type="EMBL" id="GAC72089.1"/>
    </source>
</evidence>
<keyword evidence="2" id="KW-1133">Transmembrane helix</keyword>
<feature type="transmembrane region" description="Helical" evidence="2">
    <location>
        <begin position="666"/>
        <end position="687"/>
    </location>
</feature>
<proteinExistence type="predicted"/>
<gene>
    <name evidence="3" type="ORF">PANT_6d00067</name>
</gene>
<reference evidence="4" key="1">
    <citation type="journal article" date="2013" name="Genome Announc.">
        <title>Genome sequence of the basidiomycetous yeast Pseudozyma antarctica T-34, a producer of the glycolipid biosurfactants mannosylerythritol lipids.</title>
        <authorList>
            <person name="Morita T."/>
            <person name="Koike H."/>
            <person name="Koyama Y."/>
            <person name="Hagiwara H."/>
            <person name="Ito E."/>
            <person name="Fukuoka T."/>
            <person name="Imura T."/>
            <person name="Machida M."/>
            <person name="Kitamoto D."/>
        </authorList>
    </citation>
    <scope>NUCLEOTIDE SEQUENCE [LARGE SCALE GENOMIC DNA]</scope>
    <source>
        <strain evidence="4">T-34</strain>
    </source>
</reference>
<evidence type="ECO:0000256" key="2">
    <source>
        <dbReference type="SAM" id="Phobius"/>
    </source>
</evidence>
<feature type="compositionally biased region" description="Basic and acidic residues" evidence="1">
    <location>
        <begin position="82"/>
        <end position="96"/>
    </location>
</feature>
<feature type="region of interest" description="Disordered" evidence="1">
    <location>
        <begin position="1"/>
        <end position="96"/>
    </location>
</feature>
<feature type="region of interest" description="Disordered" evidence="1">
    <location>
        <begin position="155"/>
        <end position="219"/>
    </location>
</feature>
<dbReference type="STRING" id="1151754.M9LTM5"/>
<dbReference type="EMBL" id="DF196772">
    <property type="protein sequence ID" value="GAC72089.1"/>
    <property type="molecule type" value="Genomic_DNA"/>
</dbReference>
<feature type="region of interest" description="Disordered" evidence="1">
    <location>
        <begin position="252"/>
        <end position="287"/>
    </location>
</feature>
<dbReference type="AlphaFoldDB" id="M9LTM5"/>
<feature type="compositionally biased region" description="Acidic residues" evidence="1">
    <location>
        <begin position="565"/>
        <end position="583"/>
    </location>
</feature>
<feature type="region of interest" description="Disordered" evidence="1">
    <location>
        <begin position="504"/>
        <end position="584"/>
    </location>
</feature>
<name>M9LTM5_PSEA3</name>
<feature type="compositionally biased region" description="Basic residues" evidence="1">
    <location>
        <begin position="1"/>
        <end position="18"/>
    </location>
</feature>
<evidence type="ECO:0000313" key="4">
    <source>
        <dbReference type="Proteomes" id="UP000011976"/>
    </source>
</evidence>
<feature type="compositionally biased region" description="Acidic residues" evidence="1">
    <location>
        <begin position="168"/>
        <end position="177"/>
    </location>
</feature>
<dbReference type="Pfam" id="PF11204">
    <property type="entry name" value="DUF2985"/>
    <property type="match status" value="1"/>
</dbReference>
<accession>M9LTM5</accession>
<evidence type="ECO:0000256" key="1">
    <source>
        <dbReference type="SAM" id="MobiDB-lite"/>
    </source>
</evidence>
<dbReference type="OrthoDB" id="3365211at2759"/>